<comment type="caution">
    <text evidence="9">The sequence shown here is derived from an EMBL/GenBank/DDBJ whole genome shotgun (WGS) entry which is preliminary data.</text>
</comment>
<comment type="similarity">
    <text evidence="1 6 7">Belongs to the glutamine synthetase family.</text>
</comment>
<proteinExistence type="inferred from homology"/>
<gene>
    <name evidence="9" type="ORF">V1264_023670</name>
</gene>
<dbReference type="EMBL" id="JBAMIC010000011">
    <property type="protein sequence ID" value="KAK7100788.1"/>
    <property type="molecule type" value="Genomic_DNA"/>
</dbReference>
<dbReference type="PANTHER" id="PTHR43407">
    <property type="entry name" value="GLUTAMINE SYNTHETASE"/>
    <property type="match status" value="1"/>
</dbReference>
<dbReference type="InterPro" id="IPR008146">
    <property type="entry name" value="Gln_synth_cat_dom"/>
</dbReference>
<evidence type="ECO:0000256" key="4">
    <source>
        <dbReference type="ARBA" id="ARBA00039404"/>
    </source>
</evidence>
<comment type="subunit">
    <text evidence="3">Dodecamer. Interacts with BFSP2 and VIM.</text>
</comment>
<reference evidence="9 10" key="1">
    <citation type="submission" date="2024-02" db="EMBL/GenBank/DDBJ databases">
        <title>Chromosome-scale genome assembly of the rough periwinkle Littorina saxatilis.</title>
        <authorList>
            <person name="De Jode A."/>
            <person name="Faria R."/>
            <person name="Formenti G."/>
            <person name="Sims Y."/>
            <person name="Smith T.P."/>
            <person name="Tracey A."/>
            <person name="Wood J.M.D."/>
            <person name="Zagrodzka Z.B."/>
            <person name="Johannesson K."/>
            <person name="Butlin R.K."/>
            <person name="Leder E.H."/>
        </authorList>
    </citation>
    <scope>NUCLEOTIDE SEQUENCE [LARGE SCALE GENOMIC DNA]</scope>
    <source>
        <strain evidence="9">Snail1</strain>
        <tissue evidence="9">Muscle</tissue>
    </source>
</reference>
<dbReference type="AlphaFoldDB" id="A0AAN9G9N3"/>
<dbReference type="GO" id="GO:0005737">
    <property type="term" value="C:cytoplasm"/>
    <property type="evidence" value="ECO:0007669"/>
    <property type="project" value="TreeGrafter"/>
</dbReference>
<dbReference type="PANTHER" id="PTHR43407:SF1">
    <property type="entry name" value="LENGSIN"/>
    <property type="match status" value="1"/>
</dbReference>
<dbReference type="GO" id="GO:0006542">
    <property type="term" value="P:glutamine biosynthetic process"/>
    <property type="evidence" value="ECO:0007669"/>
    <property type="project" value="InterPro"/>
</dbReference>
<dbReference type="InterPro" id="IPR014746">
    <property type="entry name" value="Gln_synth/guanido_kin_cat_dom"/>
</dbReference>
<evidence type="ECO:0000313" key="10">
    <source>
        <dbReference type="Proteomes" id="UP001374579"/>
    </source>
</evidence>
<sequence length="505" mass="56983">MALRGRLGVKQTNTLSILTAVVQKIPLQDFPIETQLTAITGLFQVSAYTTSISEKSRRMGEKPDVTKFDYLQCSIPDIHGVPRGRVVPRHLIPRVLRDGFGLFQGIGNFGMNMEIPYDIEEYASTHYANGIIMPLPDTAFEMKWSSTPKRRIGHAISSLLFSNGEQDPVCSRHTAQRQIDRLKKMGMKIKSAYEMEFMVFESEDASKPMGGGKKQYGNMELLDENLDFFLDLMDTLRDSGLPVEFFNNEFDEGQYEITMEPRTGIEAADAVFLARYGIRAFSRRRGYNSTFMARPAYPQNANGFHLNHSLWTKDGKDVFFDEADPQRLSVFARQWIAGLLHHTPGLCALFSPTVNCYQRFSSGLAPNTVYWNIDDRTCTFRAKTSSTGAYLENRLPSSACNPYLTLSATIAAGLDGVERKLECPQPGPPKEGEKAGPVIPKTLDEALDCLNKDTVLKEAVGAKVVDYFTLLKRQFEIKHFENNATPDMSKAERIEIERKYYMPYL</sequence>
<accession>A0AAN9G9N3</accession>
<evidence type="ECO:0000256" key="7">
    <source>
        <dbReference type="RuleBase" id="RU000384"/>
    </source>
</evidence>
<evidence type="ECO:0000256" key="1">
    <source>
        <dbReference type="ARBA" id="ARBA00009897"/>
    </source>
</evidence>
<protein>
    <recommendedName>
        <fullName evidence="4">Lengsin</fullName>
    </recommendedName>
    <alternativeName>
        <fullName evidence="5">Glutamate-ammonia ligase domain-containing protein 1</fullName>
    </alternativeName>
</protein>
<name>A0AAN9G9N3_9CAEN</name>
<keyword evidence="10" id="KW-1185">Reference proteome</keyword>
<evidence type="ECO:0000256" key="6">
    <source>
        <dbReference type="PROSITE-ProRule" id="PRU01331"/>
    </source>
</evidence>
<dbReference type="PROSITE" id="PS51987">
    <property type="entry name" value="GS_CATALYTIC"/>
    <property type="match status" value="1"/>
</dbReference>
<dbReference type="InterPro" id="IPR036651">
    <property type="entry name" value="Gln_synt_N_sf"/>
</dbReference>
<dbReference type="SUPFAM" id="SSF55931">
    <property type="entry name" value="Glutamine synthetase/guanido kinase"/>
    <property type="match status" value="1"/>
</dbReference>
<dbReference type="Proteomes" id="UP001374579">
    <property type="component" value="Unassembled WGS sequence"/>
</dbReference>
<dbReference type="SUPFAM" id="SSF54368">
    <property type="entry name" value="Glutamine synthetase, N-terminal domain"/>
    <property type="match status" value="1"/>
</dbReference>
<dbReference type="Gene3D" id="3.30.590.10">
    <property type="entry name" value="Glutamine synthetase/guanido kinase, catalytic domain"/>
    <property type="match status" value="1"/>
</dbReference>
<evidence type="ECO:0000259" key="8">
    <source>
        <dbReference type="PROSITE" id="PS51987"/>
    </source>
</evidence>
<dbReference type="SMART" id="SM01230">
    <property type="entry name" value="Gln-synt_C"/>
    <property type="match status" value="1"/>
</dbReference>
<dbReference type="GO" id="GO:0004356">
    <property type="term" value="F:glutamine synthetase activity"/>
    <property type="evidence" value="ECO:0007669"/>
    <property type="project" value="InterPro"/>
</dbReference>
<organism evidence="9 10">
    <name type="scientific">Littorina saxatilis</name>
    <dbReference type="NCBI Taxonomy" id="31220"/>
    <lineage>
        <taxon>Eukaryota</taxon>
        <taxon>Metazoa</taxon>
        <taxon>Spiralia</taxon>
        <taxon>Lophotrochozoa</taxon>
        <taxon>Mollusca</taxon>
        <taxon>Gastropoda</taxon>
        <taxon>Caenogastropoda</taxon>
        <taxon>Littorinimorpha</taxon>
        <taxon>Littorinoidea</taxon>
        <taxon>Littorinidae</taxon>
        <taxon>Littorina</taxon>
    </lineage>
</organism>
<feature type="domain" description="GS catalytic" evidence="8">
    <location>
        <begin position="171"/>
        <end position="505"/>
    </location>
</feature>
<evidence type="ECO:0000313" key="9">
    <source>
        <dbReference type="EMBL" id="KAK7100788.1"/>
    </source>
</evidence>
<dbReference type="GO" id="GO:0016020">
    <property type="term" value="C:membrane"/>
    <property type="evidence" value="ECO:0007669"/>
    <property type="project" value="TreeGrafter"/>
</dbReference>
<comment type="function">
    <text evidence="2">May act as a component of the cytoskeleton or as a chaperone for the reorganization of intermediate filament proteins during terminal differentiation in the lens. Does not seem to have enzymatic activity.</text>
</comment>
<evidence type="ECO:0000256" key="2">
    <source>
        <dbReference type="ARBA" id="ARBA00037583"/>
    </source>
</evidence>
<evidence type="ECO:0000256" key="5">
    <source>
        <dbReference type="ARBA" id="ARBA00042675"/>
    </source>
</evidence>
<dbReference type="Pfam" id="PF00120">
    <property type="entry name" value="Gln-synt_C"/>
    <property type="match status" value="1"/>
</dbReference>
<evidence type="ECO:0000256" key="3">
    <source>
        <dbReference type="ARBA" id="ARBA00038790"/>
    </source>
</evidence>
<dbReference type="Gene3D" id="3.10.20.70">
    <property type="entry name" value="Glutamine synthetase, N-terminal domain"/>
    <property type="match status" value="1"/>
</dbReference>